<dbReference type="EMBL" id="JBHPBY010000042">
    <property type="protein sequence ID" value="MFC1849503.1"/>
    <property type="molecule type" value="Genomic_DNA"/>
</dbReference>
<comment type="caution">
    <text evidence="2">The sequence shown here is derived from an EMBL/GenBank/DDBJ whole genome shotgun (WGS) entry which is preliminary data.</text>
</comment>
<reference evidence="2 3" key="1">
    <citation type="submission" date="2024-09" db="EMBL/GenBank/DDBJ databases">
        <title>Laminarin stimulates single cell rates of sulfate reduction while oxygen inhibits transcriptomic activity in coastal marine sediment.</title>
        <authorList>
            <person name="Lindsay M."/>
            <person name="Orcutt B."/>
            <person name="Emerson D."/>
            <person name="Stepanauskas R."/>
            <person name="D'Angelo T."/>
        </authorList>
    </citation>
    <scope>NUCLEOTIDE SEQUENCE [LARGE SCALE GENOMIC DNA]</scope>
    <source>
        <strain evidence="2">SAG AM-311-K15</strain>
    </source>
</reference>
<proteinExistence type="predicted"/>
<feature type="transmembrane region" description="Helical" evidence="1">
    <location>
        <begin position="254"/>
        <end position="272"/>
    </location>
</feature>
<keyword evidence="3" id="KW-1185">Reference proteome</keyword>
<evidence type="ECO:0008006" key="4">
    <source>
        <dbReference type="Google" id="ProtNLM"/>
    </source>
</evidence>
<feature type="transmembrane region" description="Helical" evidence="1">
    <location>
        <begin position="18"/>
        <end position="35"/>
    </location>
</feature>
<evidence type="ECO:0000313" key="2">
    <source>
        <dbReference type="EMBL" id="MFC1849503.1"/>
    </source>
</evidence>
<accession>A0ABV6YTJ3</accession>
<name>A0ABV6YTJ3_UNCC1</name>
<organism evidence="2 3">
    <name type="scientific">candidate division CSSED10-310 bacterium</name>
    <dbReference type="NCBI Taxonomy" id="2855610"/>
    <lineage>
        <taxon>Bacteria</taxon>
        <taxon>Bacteria division CSSED10-310</taxon>
    </lineage>
</organism>
<keyword evidence="1" id="KW-1133">Transmembrane helix</keyword>
<protein>
    <recommendedName>
        <fullName evidence="4">CHASE2 domain-containing protein</fullName>
    </recommendedName>
</protein>
<gene>
    <name evidence="2" type="ORF">ACFL27_04760</name>
</gene>
<evidence type="ECO:0000313" key="3">
    <source>
        <dbReference type="Proteomes" id="UP001594351"/>
    </source>
</evidence>
<keyword evidence="1" id="KW-0812">Transmembrane</keyword>
<evidence type="ECO:0000256" key="1">
    <source>
        <dbReference type="SAM" id="Phobius"/>
    </source>
</evidence>
<dbReference type="Proteomes" id="UP001594351">
    <property type="component" value="Unassembled WGS sequence"/>
</dbReference>
<keyword evidence="1" id="KW-0472">Membrane</keyword>
<sequence length="283" mass="31870">MDTQKTWTERLETMDRRIIFLFVGLAVLIPIIKPFNVELKLTKPVQDFHARIEQIPPGTTILLAADWDPGSKAELYPATIAVLEHLFSRDIKIVGLSLWPAGPKMLEACYAEVLQHYDKKYGVDYINLGFKEGREVVMVAIGENIEEAFPEDFAQRKINQFPIMNTIRNYDDFPLIISLSAGYPGTKEWVQQVQKRFDKDLISACAGVSSPEYYPYYESGQLLGLIGGLKATAEYETMLNKPGLALKAQGSQALGHYTIVFFIVLGNILYLVNKGRKDKSENG</sequence>